<keyword evidence="2" id="KW-0472">Membrane</keyword>
<dbReference type="EMBL" id="RBNI01007037">
    <property type="protein sequence ID" value="RUP45593.1"/>
    <property type="molecule type" value="Genomic_DNA"/>
</dbReference>
<gene>
    <name evidence="3" type="ORF">BC936DRAFT_147975</name>
</gene>
<evidence type="ECO:0000313" key="4">
    <source>
        <dbReference type="Proteomes" id="UP000268093"/>
    </source>
</evidence>
<organism evidence="3 4">
    <name type="scientific">Jimgerdemannia flammicorona</name>
    <dbReference type="NCBI Taxonomy" id="994334"/>
    <lineage>
        <taxon>Eukaryota</taxon>
        <taxon>Fungi</taxon>
        <taxon>Fungi incertae sedis</taxon>
        <taxon>Mucoromycota</taxon>
        <taxon>Mucoromycotina</taxon>
        <taxon>Endogonomycetes</taxon>
        <taxon>Endogonales</taxon>
        <taxon>Endogonaceae</taxon>
        <taxon>Jimgerdemannia</taxon>
    </lineage>
</organism>
<keyword evidence="2" id="KW-1133">Transmembrane helix</keyword>
<evidence type="ECO:0000256" key="2">
    <source>
        <dbReference type="SAM" id="Phobius"/>
    </source>
</evidence>
<dbReference type="Proteomes" id="UP000268093">
    <property type="component" value="Unassembled WGS sequence"/>
</dbReference>
<feature type="compositionally biased region" description="Low complexity" evidence="1">
    <location>
        <begin position="39"/>
        <end position="50"/>
    </location>
</feature>
<feature type="compositionally biased region" description="Low complexity" evidence="1">
    <location>
        <begin position="137"/>
        <end position="146"/>
    </location>
</feature>
<keyword evidence="2" id="KW-0812">Transmembrane</keyword>
<accession>A0A433D484</accession>
<proteinExistence type="predicted"/>
<keyword evidence="4" id="KW-1185">Reference proteome</keyword>
<dbReference type="AlphaFoldDB" id="A0A433D484"/>
<comment type="caution">
    <text evidence="3">The sequence shown here is derived from an EMBL/GenBank/DDBJ whole genome shotgun (WGS) entry which is preliminary data.</text>
</comment>
<feature type="transmembrane region" description="Helical" evidence="2">
    <location>
        <begin position="362"/>
        <end position="383"/>
    </location>
</feature>
<feature type="transmembrane region" description="Helical" evidence="2">
    <location>
        <begin position="301"/>
        <end position="322"/>
    </location>
</feature>
<feature type="region of interest" description="Disordered" evidence="1">
    <location>
        <begin position="23"/>
        <end position="159"/>
    </location>
</feature>
<feature type="compositionally biased region" description="Polar residues" evidence="1">
    <location>
        <begin position="105"/>
        <end position="114"/>
    </location>
</feature>
<evidence type="ECO:0000256" key="1">
    <source>
        <dbReference type="SAM" id="MobiDB-lite"/>
    </source>
</evidence>
<sequence>MGWENLSPVTGLEGLSLTMSDQNYYQQYAQPNQPPQQQPPQTQQPALTLTSAYDPAYQSPLPQHQNPFSTPISSTTTTTSVYPPENYHPTYPPENYHQTYPPDNYHQTFPSSGISHTAHPPSSTSSRPLPIQTTAIPSQQPSYYDYPPSPSNGPSDERRPLVALSGAGVVPSPVVGTEYNDPHAIPLEEYQASQPMSTYTRANDDEYRPQGQQNVGAASGQLPQDQARLAPETFQPSPPVPVTVVAPPSWNRADRDGFAPNTRQHAKKHAAAGASPFPQPLPPPSSGGCCHCGRCGLSCCGMISIIFGLVMIAAGIAMLVYAKILPSSCGDICNPLNKIPFGQGQGAQTQCSSSCSIVVYDVLFYGGIGVTCLGGISVLWQLMCCFICR</sequence>
<dbReference type="OrthoDB" id="2376782at2759"/>
<protein>
    <submittedName>
        <fullName evidence="3">Uncharacterized protein</fullName>
    </submittedName>
</protein>
<evidence type="ECO:0000313" key="3">
    <source>
        <dbReference type="EMBL" id="RUP45593.1"/>
    </source>
</evidence>
<feature type="compositionally biased region" description="Low complexity" evidence="1">
    <location>
        <begin position="115"/>
        <end position="126"/>
    </location>
</feature>
<feature type="region of interest" description="Disordered" evidence="1">
    <location>
        <begin position="254"/>
        <end position="277"/>
    </location>
</feature>
<reference evidence="3 4" key="1">
    <citation type="journal article" date="2018" name="New Phytol.">
        <title>Phylogenomics of Endogonaceae and evolution of mycorrhizas within Mucoromycota.</title>
        <authorList>
            <person name="Chang Y."/>
            <person name="Desiro A."/>
            <person name="Na H."/>
            <person name="Sandor L."/>
            <person name="Lipzen A."/>
            <person name="Clum A."/>
            <person name="Barry K."/>
            <person name="Grigoriev I.V."/>
            <person name="Martin F.M."/>
            <person name="Stajich J.E."/>
            <person name="Smith M.E."/>
            <person name="Bonito G."/>
            <person name="Spatafora J.W."/>
        </authorList>
    </citation>
    <scope>NUCLEOTIDE SEQUENCE [LARGE SCALE GENOMIC DNA]</scope>
    <source>
        <strain evidence="3 4">GMNB39</strain>
    </source>
</reference>
<name>A0A433D484_9FUNG</name>
<feature type="compositionally biased region" description="Low complexity" evidence="1">
    <location>
        <begin position="69"/>
        <end position="80"/>
    </location>
</feature>